<keyword evidence="2" id="KW-1185">Reference proteome</keyword>
<accession>A0A0R3PU87</accession>
<evidence type="ECO:0000313" key="3">
    <source>
        <dbReference type="WBParaSite" id="ACOC_0000943301-mRNA-1"/>
    </source>
</evidence>
<name>A0A0R3PU87_ANGCS</name>
<dbReference type="EMBL" id="UYYA01004296">
    <property type="protein sequence ID" value="VDM61019.1"/>
    <property type="molecule type" value="Genomic_DNA"/>
</dbReference>
<evidence type="ECO:0000313" key="1">
    <source>
        <dbReference type="EMBL" id="VDM61019.1"/>
    </source>
</evidence>
<sequence length="98" mass="11263">MDFLDMVLQERHILNRKDYPLQNRIFGTAIRANLIIADAVIRIPLLTIQTSQEINQQLDRIISIDQKKKGMAANFRAACSLPVNEKAIQTETFTLECY</sequence>
<protein>
    <submittedName>
        <fullName evidence="3">Fic_N domain-containing protein</fullName>
    </submittedName>
</protein>
<organism evidence="3">
    <name type="scientific">Angiostrongylus costaricensis</name>
    <name type="common">Nematode worm</name>
    <dbReference type="NCBI Taxonomy" id="334426"/>
    <lineage>
        <taxon>Eukaryota</taxon>
        <taxon>Metazoa</taxon>
        <taxon>Ecdysozoa</taxon>
        <taxon>Nematoda</taxon>
        <taxon>Chromadorea</taxon>
        <taxon>Rhabditida</taxon>
        <taxon>Rhabditina</taxon>
        <taxon>Rhabditomorpha</taxon>
        <taxon>Strongyloidea</taxon>
        <taxon>Metastrongylidae</taxon>
        <taxon>Angiostrongylus</taxon>
    </lineage>
</organism>
<reference evidence="1 2" key="2">
    <citation type="submission" date="2018-11" db="EMBL/GenBank/DDBJ databases">
        <authorList>
            <consortium name="Pathogen Informatics"/>
        </authorList>
    </citation>
    <scope>NUCLEOTIDE SEQUENCE [LARGE SCALE GENOMIC DNA]</scope>
    <source>
        <strain evidence="1 2">Costa Rica</strain>
    </source>
</reference>
<evidence type="ECO:0000313" key="2">
    <source>
        <dbReference type="Proteomes" id="UP000267027"/>
    </source>
</evidence>
<dbReference type="AlphaFoldDB" id="A0A0R3PU87"/>
<dbReference type="WBParaSite" id="ACOC_0000943301-mRNA-1">
    <property type="protein sequence ID" value="ACOC_0000943301-mRNA-1"/>
    <property type="gene ID" value="ACOC_0000943301"/>
</dbReference>
<gene>
    <name evidence="1" type="ORF">ACOC_LOCUS9434</name>
</gene>
<proteinExistence type="predicted"/>
<dbReference type="Proteomes" id="UP000267027">
    <property type="component" value="Unassembled WGS sequence"/>
</dbReference>
<reference evidence="3" key="1">
    <citation type="submission" date="2017-02" db="UniProtKB">
        <authorList>
            <consortium name="WormBaseParasite"/>
        </authorList>
    </citation>
    <scope>IDENTIFICATION</scope>
</reference>